<dbReference type="EMBL" id="JAGKHQ010000015">
    <property type="protein sequence ID" value="KAG7497356.1"/>
    <property type="molecule type" value="Genomic_DNA"/>
</dbReference>
<evidence type="ECO:0000313" key="3">
    <source>
        <dbReference type="Proteomes" id="UP000693946"/>
    </source>
</evidence>
<evidence type="ECO:0000256" key="1">
    <source>
        <dbReference type="SAM" id="MobiDB-lite"/>
    </source>
</evidence>
<gene>
    <name evidence="2" type="ORF">JOB18_036398</name>
</gene>
<protein>
    <submittedName>
        <fullName evidence="2">Uncharacterized protein</fullName>
    </submittedName>
</protein>
<comment type="caution">
    <text evidence="2">The sequence shown here is derived from an EMBL/GenBank/DDBJ whole genome shotgun (WGS) entry which is preliminary data.</text>
</comment>
<name>A0AAV6QZ75_SOLSE</name>
<feature type="compositionally biased region" description="Basic and acidic residues" evidence="1">
    <location>
        <begin position="148"/>
        <end position="163"/>
    </location>
</feature>
<accession>A0AAV6QZ75</accession>
<feature type="region of interest" description="Disordered" evidence="1">
    <location>
        <begin position="138"/>
        <end position="163"/>
    </location>
</feature>
<proteinExistence type="predicted"/>
<reference evidence="2 3" key="1">
    <citation type="journal article" date="2021" name="Sci. Rep.">
        <title>Chromosome anchoring in Senegalese sole (Solea senegalensis) reveals sex-associated markers and genome rearrangements in flatfish.</title>
        <authorList>
            <person name="Guerrero-Cozar I."/>
            <person name="Gomez-Garrido J."/>
            <person name="Berbel C."/>
            <person name="Martinez-Blanch J.F."/>
            <person name="Alioto T."/>
            <person name="Claros M.G."/>
            <person name="Gagnaire P.A."/>
            <person name="Manchado M."/>
        </authorList>
    </citation>
    <scope>NUCLEOTIDE SEQUENCE [LARGE SCALE GENOMIC DNA]</scope>
    <source>
        <strain evidence="2">Sse05_10M</strain>
    </source>
</reference>
<evidence type="ECO:0000313" key="2">
    <source>
        <dbReference type="EMBL" id="KAG7497356.1"/>
    </source>
</evidence>
<sequence>MGLSVVLRSVNNAADAAASSGLEDVVRVATISRVELKPYRKLYVPAELQTVYRNGANRIQLRRRESTSGAHRVFRAPEIRLLLLGKPAAHPARQLHTTGVMFRPICFGKDFSFEALWELQRIARRSLSDPHYTALHSLSQSASQSIGEAERDATDREREALHS</sequence>
<dbReference type="AlphaFoldDB" id="A0AAV6QZ75"/>
<organism evidence="2 3">
    <name type="scientific">Solea senegalensis</name>
    <name type="common">Senegalese sole</name>
    <dbReference type="NCBI Taxonomy" id="28829"/>
    <lineage>
        <taxon>Eukaryota</taxon>
        <taxon>Metazoa</taxon>
        <taxon>Chordata</taxon>
        <taxon>Craniata</taxon>
        <taxon>Vertebrata</taxon>
        <taxon>Euteleostomi</taxon>
        <taxon>Actinopterygii</taxon>
        <taxon>Neopterygii</taxon>
        <taxon>Teleostei</taxon>
        <taxon>Neoteleostei</taxon>
        <taxon>Acanthomorphata</taxon>
        <taxon>Carangaria</taxon>
        <taxon>Pleuronectiformes</taxon>
        <taxon>Pleuronectoidei</taxon>
        <taxon>Soleidae</taxon>
        <taxon>Solea</taxon>
    </lineage>
</organism>
<dbReference type="Proteomes" id="UP000693946">
    <property type="component" value="Linkage Group LG3"/>
</dbReference>
<keyword evidence="3" id="KW-1185">Reference proteome</keyword>